<keyword evidence="6 7" id="KW-0472">Membrane</keyword>
<gene>
    <name evidence="9" type="primary">rifP</name>
    <name evidence="9" type="ORF">Afil01_27870</name>
</gene>
<evidence type="ECO:0000259" key="8">
    <source>
        <dbReference type="PROSITE" id="PS50850"/>
    </source>
</evidence>
<feature type="transmembrane region" description="Helical" evidence="7">
    <location>
        <begin position="197"/>
        <end position="215"/>
    </location>
</feature>
<dbReference type="PANTHER" id="PTHR42718:SF42">
    <property type="entry name" value="EXPORT PROTEIN"/>
    <property type="match status" value="1"/>
</dbReference>
<feature type="transmembrane region" description="Helical" evidence="7">
    <location>
        <begin position="221"/>
        <end position="241"/>
    </location>
</feature>
<feature type="transmembrane region" description="Helical" evidence="7">
    <location>
        <begin position="295"/>
        <end position="316"/>
    </location>
</feature>
<evidence type="ECO:0000256" key="3">
    <source>
        <dbReference type="ARBA" id="ARBA00022475"/>
    </source>
</evidence>
<name>A0A9W6SJ21_9ACTN</name>
<dbReference type="GO" id="GO:0022857">
    <property type="term" value="F:transmembrane transporter activity"/>
    <property type="evidence" value="ECO:0007669"/>
    <property type="project" value="InterPro"/>
</dbReference>
<dbReference type="InterPro" id="IPR004638">
    <property type="entry name" value="EmrB-like"/>
</dbReference>
<evidence type="ECO:0000256" key="7">
    <source>
        <dbReference type="SAM" id="Phobius"/>
    </source>
</evidence>
<comment type="subcellular location">
    <subcellularLocation>
        <location evidence="1">Cell membrane</location>
        <topology evidence="1">Multi-pass membrane protein</topology>
    </subcellularLocation>
</comment>
<keyword evidence="3" id="KW-1003">Cell membrane</keyword>
<dbReference type="SUPFAM" id="SSF103473">
    <property type="entry name" value="MFS general substrate transporter"/>
    <property type="match status" value="1"/>
</dbReference>
<protein>
    <submittedName>
        <fullName evidence="9">MFS transporter</fullName>
    </submittedName>
</protein>
<dbReference type="CDD" id="cd17321">
    <property type="entry name" value="MFS_MMR_MDR_like"/>
    <property type="match status" value="1"/>
</dbReference>
<keyword evidence="10" id="KW-1185">Reference proteome</keyword>
<evidence type="ECO:0000256" key="1">
    <source>
        <dbReference type="ARBA" id="ARBA00004651"/>
    </source>
</evidence>
<evidence type="ECO:0000256" key="2">
    <source>
        <dbReference type="ARBA" id="ARBA00022448"/>
    </source>
</evidence>
<feature type="transmembrane region" description="Helical" evidence="7">
    <location>
        <begin position="77"/>
        <end position="96"/>
    </location>
</feature>
<dbReference type="PANTHER" id="PTHR42718">
    <property type="entry name" value="MAJOR FACILITATOR SUPERFAMILY MULTIDRUG TRANSPORTER MFSC"/>
    <property type="match status" value="1"/>
</dbReference>
<dbReference type="NCBIfam" id="TIGR00711">
    <property type="entry name" value="efflux_EmrB"/>
    <property type="match status" value="1"/>
</dbReference>
<feature type="transmembrane region" description="Helical" evidence="7">
    <location>
        <begin position="395"/>
        <end position="412"/>
    </location>
</feature>
<evidence type="ECO:0000313" key="10">
    <source>
        <dbReference type="Proteomes" id="UP001165079"/>
    </source>
</evidence>
<evidence type="ECO:0000256" key="6">
    <source>
        <dbReference type="ARBA" id="ARBA00023136"/>
    </source>
</evidence>
<feature type="transmembrane region" description="Helical" evidence="7">
    <location>
        <begin position="453"/>
        <end position="472"/>
    </location>
</feature>
<proteinExistence type="predicted"/>
<dbReference type="Gene3D" id="1.20.1250.20">
    <property type="entry name" value="MFS general substrate transporter like domains"/>
    <property type="match status" value="1"/>
</dbReference>
<evidence type="ECO:0000256" key="5">
    <source>
        <dbReference type="ARBA" id="ARBA00022989"/>
    </source>
</evidence>
<dbReference type="GO" id="GO:0005886">
    <property type="term" value="C:plasma membrane"/>
    <property type="evidence" value="ECO:0007669"/>
    <property type="project" value="UniProtKB-SubCell"/>
</dbReference>
<dbReference type="Gene3D" id="1.20.1720.10">
    <property type="entry name" value="Multidrug resistance protein D"/>
    <property type="match status" value="1"/>
</dbReference>
<feature type="transmembrane region" description="Helical" evidence="7">
    <location>
        <begin position="262"/>
        <end position="283"/>
    </location>
</feature>
<dbReference type="InterPro" id="IPR036259">
    <property type="entry name" value="MFS_trans_sf"/>
</dbReference>
<dbReference type="PRINTS" id="PR01036">
    <property type="entry name" value="TCRTETB"/>
</dbReference>
<reference evidence="9" key="1">
    <citation type="submission" date="2023-03" db="EMBL/GenBank/DDBJ databases">
        <title>Actinorhabdospora filicis NBRC 111898.</title>
        <authorList>
            <person name="Ichikawa N."/>
            <person name="Sato H."/>
            <person name="Tonouchi N."/>
        </authorList>
    </citation>
    <scope>NUCLEOTIDE SEQUENCE</scope>
    <source>
        <strain evidence="9">NBRC 111898</strain>
    </source>
</reference>
<dbReference type="InterPro" id="IPR020846">
    <property type="entry name" value="MFS_dom"/>
</dbReference>
<organism evidence="9 10">
    <name type="scientific">Actinorhabdospora filicis</name>
    <dbReference type="NCBI Taxonomy" id="1785913"/>
    <lineage>
        <taxon>Bacteria</taxon>
        <taxon>Bacillati</taxon>
        <taxon>Actinomycetota</taxon>
        <taxon>Actinomycetes</taxon>
        <taxon>Micromonosporales</taxon>
        <taxon>Micromonosporaceae</taxon>
        <taxon>Actinorhabdospora</taxon>
    </lineage>
</organism>
<feature type="transmembrane region" description="Helical" evidence="7">
    <location>
        <begin position="102"/>
        <end position="127"/>
    </location>
</feature>
<comment type="caution">
    <text evidence="9">The sequence shown here is derived from an EMBL/GenBank/DDBJ whole genome shotgun (WGS) entry which is preliminary data.</text>
</comment>
<sequence length="500" mass="50934">MQDRNPRRWLILIVLCLATLVLVIDNMALTVAIPPLTADLGASAQDIQWIIDSYILVFAGLLLTAGSLSDRYGRRKVMIIGLVLFGAASLFAAYSASPVQLIAARALMGIGGALIMPSTLSILITVFDEDERRKAMSAWGAVAMLGLVGGPILGGTLIAAFEWGTVFLINVPVAAIAIVAALILMPESKGPQRKPDPLGAVLSVIGMTALVWTIIELPHGINWASLAVTVVGIAAFIVWELRTEHPMVPLKLFGNRAFSGGSVSLTLVQIGSGGLMLVLTQYLQFVLGYTPTEAGLVFIPLAIASLIFNGIGAGLGAKLGNRAMIVAGLLLCAGAFVLMSTLDPSDGFLLTGGALALIGAGSGLAMPAAIGSLMGAIPQEQAGVGSALNDTIQQAGAALGVAVLGSILASGYTDEMASAPEAARRSIADALALGDSGLAATAREAFTGSMSTTFIIAAAGVVAAAILSLIVLPRQAKKDTPAAGEGAAAEAAPELAVAQH</sequence>
<keyword evidence="5 7" id="KW-1133">Transmembrane helix</keyword>
<dbReference type="AlphaFoldDB" id="A0A9W6SJ21"/>
<dbReference type="RefSeq" id="WP_285663159.1">
    <property type="nucleotide sequence ID" value="NZ_BSTX01000002.1"/>
</dbReference>
<feature type="transmembrane region" description="Helical" evidence="7">
    <location>
        <begin position="323"/>
        <end position="342"/>
    </location>
</feature>
<dbReference type="InterPro" id="IPR011701">
    <property type="entry name" value="MFS"/>
</dbReference>
<keyword evidence="4 7" id="KW-0812">Transmembrane</keyword>
<feature type="transmembrane region" description="Helical" evidence="7">
    <location>
        <begin position="48"/>
        <end position="65"/>
    </location>
</feature>
<dbReference type="Proteomes" id="UP001165079">
    <property type="component" value="Unassembled WGS sequence"/>
</dbReference>
<feature type="transmembrane region" description="Helical" evidence="7">
    <location>
        <begin position="139"/>
        <end position="161"/>
    </location>
</feature>
<accession>A0A9W6SJ21</accession>
<evidence type="ECO:0000313" key="9">
    <source>
        <dbReference type="EMBL" id="GLZ77980.1"/>
    </source>
</evidence>
<dbReference type="Pfam" id="PF07690">
    <property type="entry name" value="MFS_1"/>
    <property type="match status" value="1"/>
</dbReference>
<evidence type="ECO:0000256" key="4">
    <source>
        <dbReference type="ARBA" id="ARBA00022692"/>
    </source>
</evidence>
<dbReference type="PROSITE" id="PS50850">
    <property type="entry name" value="MFS"/>
    <property type="match status" value="1"/>
</dbReference>
<feature type="transmembrane region" description="Helical" evidence="7">
    <location>
        <begin position="348"/>
        <end position="374"/>
    </location>
</feature>
<feature type="domain" description="Major facilitator superfamily (MFS) profile" evidence="8">
    <location>
        <begin position="11"/>
        <end position="476"/>
    </location>
</feature>
<keyword evidence="2" id="KW-0813">Transport</keyword>
<feature type="transmembrane region" description="Helical" evidence="7">
    <location>
        <begin position="167"/>
        <end position="185"/>
    </location>
</feature>
<dbReference type="EMBL" id="BSTX01000002">
    <property type="protein sequence ID" value="GLZ77980.1"/>
    <property type="molecule type" value="Genomic_DNA"/>
</dbReference>